<accession>A0A5J4L421</accession>
<keyword evidence="1" id="KW-0812">Transmembrane</keyword>
<feature type="transmembrane region" description="Helical" evidence="1">
    <location>
        <begin position="15"/>
        <end position="34"/>
    </location>
</feature>
<evidence type="ECO:0008006" key="3">
    <source>
        <dbReference type="Google" id="ProtNLM"/>
    </source>
</evidence>
<protein>
    <recommendedName>
        <fullName evidence="3">Tellurium resistance protein TerC</fullName>
    </recommendedName>
</protein>
<organism evidence="2">
    <name type="scientific">hot springs metagenome</name>
    <dbReference type="NCBI Taxonomy" id="433727"/>
    <lineage>
        <taxon>unclassified sequences</taxon>
        <taxon>metagenomes</taxon>
        <taxon>ecological metagenomes</taxon>
    </lineage>
</organism>
<evidence type="ECO:0000313" key="2">
    <source>
        <dbReference type="EMBL" id="GER92999.1"/>
    </source>
</evidence>
<dbReference type="AlphaFoldDB" id="A0A5J4L421"/>
<sequence length="77" mass="8551">MAPLLYRSIGQVKKVIIGVIGFTVLLIGVAMIVLPGPAFVVIPLGLGILATEFVWARKLLIKIKTKIRKNKIRRSLW</sequence>
<feature type="transmembrane region" description="Helical" evidence="1">
    <location>
        <begin position="40"/>
        <end position="60"/>
    </location>
</feature>
<gene>
    <name evidence="2" type="ORF">A45J_0730</name>
</gene>
<keyword evidence="1" id="KW-1133">Transmembrane helix</keyword>
<evidence type="ECO:0000256" key="1">
    <source>
        <dbReference type="SAM" id="Phobius"/>
    </source>
</evidence>
<comment type="caution">
    <text evidence="2">The sequence shown here is derived from an EMBL/GenBank/DDBJ whole genome shotgun (WGS) entry which is preliminary data.</text>
</comment>
<dbReference type="InterPro" id="IPR019099">
    <property type="entry name" value="Uncharacterised_PGPGW_TM"/>
</dbReference>
<dbReference type="EMBL" id="BLAB01000001">
    <property type="protein sequence ID" value="GER92999.1"/>
    <property type="molecule type" value="Genomic_DNA"/>
</dbReference>
<reference evidence="2" key="1">
    <citation type="submission" date="2019-10" db="EMBL/GenBank/DDBJ databases">
        <title>Metagenomic sequencing of thiosulfate-disproportionating enrichment culture.</title>
        <authorList>
            <person name="Umezawa K."/>
            <person name="Kojima H."/>
            <person name="Fukui M."/>
        </authorList>
    </citation>
    <scope>NUCLEOTIDE SEQUENCE</scope>
    <source>
        <strain evidence="2">45J</strain>
    </source>
</reference>
<keyword evidence="1" id="KW-0472">Membrane</keyword>
<dbReference type="Pfam" id="PF09656">
    <property type="entry name" value="PGPGW"/>
    <property type="match status" value="1"/>
</dbReference>
<proteinExistence type="predicted"/>
<name>A0A5J4L421_9ZZZZ</name>